<reference evidence="1" key="1">
    <citation type="submission" date="2022-07" db="EMBL/GenBank/DDBJ databases">
        <title>Phylogenomic reconstructions and comparative analyses of Kickxellomycotina fungi.</title>
        <authorList>
            <person name="Reynolds N.K."/>
            <person name="Stajich J.E."/>
            <person name="Barry K."/>
            <person name="Grigoriev I.V."/>
            <person name="Crous P."/>
            <person name="Smith M.E."/>
        </authorList>
    </citation>
    <scope>NUCLEOTIDE SEQUENCE</scope>
    <source>
        <strain evidence="1">CBS 102833</strain>
    </source>
</reference>
<dbReference type="EMBL" id="JANBUP010003719">
    <property type="protein sequence ID" value="KAJ2795912.1"/>
    <property type="molecule type" value="Genomic_DNA"/>
</dbReference>
<proteinExistence type="predicted"/>
<evidence type="ECO:0000313" key="1">
    <source>
        <dbReference type="EMBL" id="KAJ2795912.1"/>
    </source>
</evidence>
<protein>
    <submittedName>
        <fullName evidence="1">Uncharacterized protein</fullName>
    </submittedName>
</protein>
<comment type="caution">
    <text evidence="1">The sequence shown here is derived from an EMBL/GenBank/DDBJ whole genome shotgun (WGS) entry which is preliminary data.</text>
</comment>
<keyword evidence="2" id="KW-1185">Reference proteome</keyword>
<sequence>MSISHSNNGHSNTLDNNGGNKEYSSTDSSLSGTRLWQEPWLDLPPLLELIFRPDKDMRSFRSITVAPPYARVLGGLGLFDPISEPLAIERGPNRNTFPVVSYSARAPTSWVFTNGLDREPSLADVMARDGSRIIDSVGEAFGETTRWAVGNIFGQVRDAMDYIESRVHHDAPGAKRPPVFASDSMSLYKALRSDIMSNLEDLLPEPTDEEKSTCRSYQISMRTMPDGSVETRKTVLNNDGTKCTTVTLHHSDPDKEDKVTVY</sequence>
<gene>
    <name evidence="1" type="ORF">H4S07_006360</name>
</gene>
<organism evidence="1 2">
    <name type="scientific">Coemansia furcata</name>
    <dbReference type="NCBI Taxonomy" id="417177"/>
    <lineage>
        <taxon>Eukaryota</taxon>
        <taxon>Fungi</taxon>
        <taxon>Fungi incertae sedis</taxon>
        <taxon>Zoopagomycota</taxon>
        <taxon>Kickxellomycotina</taxon>
        <taxon>Kickxellomycetes</taxon>
        <taxon>Kickxellales</taxon>
        <taxon>Kickxellaceae</taxon>
        <taxon>Coemansia</taxon>
    </lineage>
</organism>
<dbReference type="Proteomes" id="UP001140096">
    <property type="component" value="Unassembled WGS sequence"/>
</dbReference>
<name>A0ACC1KVL0_9FUNG</name>
<evidence type="ECO:0000313" key="2">
    <source>
        <dbReference type="Proteomes" id="UP001140096"/>
    </source>
</evidence>
<accession>A0ACC1KVL0</accession>